<evidence type="ECO:0000256" key="1">
    <source>
        <dbReference type="SAM" id="MobiDB-lite"/>
    </source>
</evidence>
<dbReference type="OrthoDB" id="2513944at2759"/>
<dbReference type="EMBL" id="AVOT02012071">
    <property type="protein sequence ID" value="MBW0493449.1"/>
    <property type="molecule type" value="Genomic_DNA"/>
</dbReference>
<gene>
    <name evidence="2" type="ORF">O181_033164</name>
</gene>
<protein>
    <submittedName>
        <fullName evidence="2">Uncharacterized protein</fullName>
    </submittedName>
</protein>
<comment type="caution">
    <text evidence="2">The sequence shown here is derived from an EMBL/GenBank/DDBJ whole genome shotgun (WGS) entry which is preliminary data.</text>
</comment>
<reference evidence="2" key="1">
    <citation type="submission" date="2021-03" db="EMBL/GenBank/DDBJ databases">
        <title>Draft genome sequence of rust myrtle Austropuccinia psidii MF-1, a brazilian biotype.</title>
        <authorList>
            <person name="Quecine M.C."/>
            <person name="Pachon D.M.R."/>
            <person name="Bonatelli M.L."/>
            <person name="Correr F.H."/>
            <person name="Franceschini L.M."/>
            <person name="Leite T.F."/>
            <person name="Margarido G.R.A."/>
            <person name="Almeida C.A."/>
            <person name="Ferrarezi J.A."/>
            <person name="Labate C.A."/>
        </authorList>
    </citation>
    <scope>NUCLEOTIDE SEQUENCE</scope>
    <source>
        <strain evidence="2">MF-1</strain>
    </source>
</reference>
<evidence type="ECO:0000313" key="2">
    <source>
        <dbReference type="EMBL" id="MBW0493449.1"/>
    </source>
</evidence>
<evidence type="ECO:0000313" key="3">
    <source>
        <dbReference type="Proteomes" id="UP000765509"/>
    </source>
</evidence>
<organism evidence="2 3">
    <name type="scientific">Austropuccinia psidii MF-1</name>
    <dbReference type="NCBI Taxonomy" id="1389203"/>
    <lineage>
        <taxon>Eukaryota</taxon>
        <taxon>Fungi</taxon>
        <taxon>Dikarya</taxon>
        <taxon>Basidiomycota</taxon>
        <taxon>Pucciniomycotina</taxon>
        <taxon>Pucciniomycetes</taxon>
        <taxon>Pucciniales</taxon>
        <taxon>Sphaerophragmiaceae</taxon>
        <taxon>Austropuccinia</taxon>
    </lineage>
</organism>
<proteinExistence type="predicted"/>
<keyword evidence="3" id="KW-1185">Reference proteome</keyword>
<accession>A0A9Q3H897</accession>
<dbReference type="Proteomes" id="UP000765509">
    <property type="component" value="Unassembled WGS sequence"/>
</dbReference>
<name>A0A9Q3H897_9BASI</name>
<feature type="region of interest" description="Disordered" evidence="1">
    <location>
        <begin position="88"/>
        <end position="108"/>
    </location>
</feature>
<dbReference type="AlphaFoldDB" id="A0A9Q3H897"/>
<sequence>MKLITLFHLQRELKLPQEAAVDICKAIQNADNNSLHHKEYQILEDLWKNCINSYLTARKSLGPPNICKLPNGWHPLMENKNMMLLTAEGRKNNPPQPKQVPKPAVIEK</sequence>